<accession>A0ACC4DN17</accession>
<comment type="caution">
    <text evidence="1">The sequence shown here is derived from an EMBL/GenBank/DDBJ whole genome shotgun (WGS) entry which is preliminary data.</text>
</comment>
<evidence type="ECO:0000313" key="1">
    <source>
        <dbReference type="EMBL" id="KAL3957766.1"/>
    </source>
</evidence>
<dbReference type="EMBL" id="JBGNUJ010000007">
    <property type="protein sequence ID" value="KAL3957766.1"/>
    <property type="molecule type" value="Genomic_DNA"/>
</dbReference>
<keyword evidence="2" id="KW-1185">Reference proteome</keyword>
<gene>
    <name evidence="1" type="ORF">ACCO45_008344</name>
</gene>
<name>A0ACC4DN17_PURLI</name>
<reference evidence="1" key="1">
    <citation type="submission" date="2024-12" db="EMBL/GenBank/DDBJ databases">
        <title>Comparative genomics and development of molecular markers within Purpureocillium lilacinum and among Purpureocillium species.</title>
        <authorList>
            <person name="Yeh Z.-Y."/>
            <person name="Ni N.-T."/>
            <person name="Lo P.-H."/>
            <person name="Mushyakhwo K."/>
            <person name="Lin C.-F."/>
            <person name="Nai Y.-S."/>
        </authorList>
    </citation>
    <scope>NUCLEOTIDE SEQUENCE</scope>
    <source>
        <strain evidence="1">NCHU-NPUST-175</strain>
    </source>
</reference>
<protein>
    <submittedName>
        <fullName evidence="1">Uncharacterized protein</fullName>
    </submittedName>
</protein>
<proteinExistence type="predicted"/>
<dbReference type="Proteomes" id="UP001638806">
    <property type="component" value="Unassembled WGS sequence"/>
</dbReference>
<sequence length="345" mass="37403">MKMAVKYFAETGQPSRTHFIARRGGFHGTTAGALALTGKAAFRHPFEPLLNSDTVSLVSMPNTYRGMLPGETEPQYVARLAKELDDEFRRVGPRRVCAFVAETITGSNGSPRPPRGYLRAVRRICDDHGALLILDEVMCGMGRTGTNYYHAWQAEGADAPPDIQTVAKGVSGVRARGDGAGESARGRRHQPRLRHLEPRPYIHVASRVLRRGARGAKRNQAGEPGTPCRGDGQPAWGATQGALGQHPHVGDIRGRGLLWAIEFVADRTTKRPFEPDDGLAARVHAVGMSDPWNIFLYPGTGTADGFKGDHILIAPAYIITTEEVGYIVRQTTGVVCQVLGSIPLL</sequence>
<evidence type="ECO:0000313" key="2">
    <source>
        <dbReference type="Proteomes" id="UP001638806"/>
    </source>
</evidence>
<organism evidence="1 2">
    <name type="scientific">Purpureocillium lilacinum</name>
    <name type="common">Paecilomyces lilacinus</name>
    <dbReference type="NCBI Taxonomy" id="33203"/>
    <lineage>
        <taxon>Eukaryota</taxon>
        <taxon>Fungi</taxon>
        <taxon>Dikarya</taxon>
        <taxon>Ascomycota</taxon>
        <taxon>Pezizomycotina</taxon>
        <taxon>Sordariomycetes</taxon>
        <taxon>Hypocreomycetidae</taxon>
        <taxon>Hypocreales</taxon>
        <taxon>Ophiocordycipitaceae</taxon>
        <taxon>Purpureocillium</taxon>
    </lineage>
</organism>